<dbReference type="InterPro" id="IPR057232">
    <property type="entry name" value="DUF7910"/>
</dbReference>
<sequence length="486" mass="54970">MAILCLSLTTRCDSLSLVGSTARKVRSDLLNFFVSALDLDILCLRDGTTINGDERARFEALEEEKGTRGVKVSQKSEEQMEDQNPNYEPTELAFFHAVVPPGTINMCTEPMIWSTISWPSHFLAIRKDVETKGNLIRSIFEKIRAAIHTDIEDVLYLVDWLDNNLSSSADEIDVLKHFNWPERKVDAMQEVAIEYRDLKRLASDVRNFIGLDTQGDGVTLVAIWNITGASQVFEFVRKDDDQNCVHVIALNGNFLQVRSQDAVFELAHQFISAVVSHVCEGEAIIRGTLTRDVAAVMEYKGLKLQEAVDWVVKNMLDGDKEEEKGENAKKKKKKKKEKTLKPQVFAFTPYSHQRFSCMTRTKRTADVRKAEEARKTEEANKTIAKTEKCVGRRAQTVTRNQRSWEGAVIGHFSVLADVSEDDWLECCWKVKMRLAGPVAERHVAGNCAGEFARVSPKFWETVWMRISRQIDELERGDGCACPRGGS</sequence>
<dbReference type="PANTHER" id="PTHR31342">
    <property type="entry name" value="PROTEIN CHUP1, CHLOROPLASTIC"/>
    <property type="match status" value="1"/>
</dbReference>
<dbReference type="AlphaFoldDB" id="A0AAP0NR31"/>
<dbReference type="Proteomes" id="UP001417504">
    <property type="component" value="Unassembled WGS sequence"/>
</dbReference>
<keyword evidence="4" id="KW-1185">Reference proteome</keyword>
<dbReference type="Pfam" id="PF25490">
    <property type="entry name" value="DUF7910"/>
    <property type="match status" value="1"/>
</dbReference>
<dbReference type="PANTHER" id="PTHR31342:SF43">
    <property type="entry name" value="F11A17.16"/>
    <property type="match status" value="1"/>
</dbReference>
<proteinExistence type="predicted"/>
<comment type="caution">
    <text evidence="3">The sequence shown here is derived from an EMBL/GenBank/DDBJ whole genome shotgun (WGS) entry which is preliminary data.</text>
</comment>
<organism evidence="3 4">
    <name type="scientific">Stephania japonica</name>
    <dbReference type="NCBI Taxonomy" id="461633"/>
    <lineage>
        <taxon>Eukaryota</taxon>
        <taxon>Viridiplantae</taxon>
        <taxon>Streptophyta</taxon>
        <taxon>Embryophyta</taxon>
        <taxon>Tracheophyta</taxon>
        <taxon>Spermatophyta</taxon>
        <taxon>Magnoliopsida</taxon>
        <taxon>Ranunculales</taxon>
        <taxon>Menispermaceae</taxon>
        <taxon>Menispermoideae</taxon>
        <taxon>Cissampelideae</taxon>
        <taxon>Stephania</taxon>
    </lineage>
</organism>
<accession>A0AAP0NR31</accession>
<reference evidence="3 4" key="1">
    <citation type="submission" date="2024-01" db="EMBL/GenBank/DDBJ databases">
        <title>Genome assemblies of Stephania.</title>
        <authorList>
            <person name="Yang L."/>
        </authorList>
    </citation>
    <scope>NUCLEOTIDE SEQUENCE [LARGE SCALE GENOMIC DNA]</scope>
    <source>
        <strain evidence="3">QJT</strain>
        <tissue evidence="3">Leaf</tissue>
    </source>
</reference>
<protein>
    <recommendedName>
        <fullName evidence="2">DUF7910 domain-containing protein</fullName>
    </recommendedName>
</protein>
<evidence type="ECO:0000256" key="1">
    <source>
        <dbReference type="ARBA" id="ARBA00023054"/>
    </source>
</evidence>
<evidence type="ECO:0000259" key="2">
    <source>
        <dbReference type="Pfam" id="PF25490"/>
    </source>
</evidence>
<dbReference type="EMBL" id="JBBNAE010000006">
    <property type="protein sequence ID" value="KAK9116168.1"/>
    <property type="molecule type" value="Genomic_DNA"/>
</dbReference>
<dbReference type="GO" id="GO:0055028">
    <property type="term" value="C:cortical microtubule"/>
    <property type="evidence" value="ECO:0007669"/>
    <property type="project" value="TreeGrafter"/>
</dbReference>
<evidence type="ECO:0000313" key="4">
    <source>
        <dbReference type="Proteomes" id="UP001417504"/>
    </source>
</evidence>
<feature type="domain" description="DUF7910" evidence="2">
    <location>
        <begin position="206"/>
        <end position="263"/>
    </location>
</feature>
<evidence type="ECO:0000313" key="3">
    <source>
        <dbReference type="EMBL" id="KAK9116168.1"/>
    </source>
</evidence>
<dbReference type="GO" id="GO:0072699">
    <property type="term" value="P:protein localization to cortical microtubule cytoskeleton"/>
    <property type="evidence" value="ECO:0007669"/>
    <property type="project" value="TreeGrafter"/>
</dbReference>
<dbReference type="InterPro" id="IPR040265">
    <property type="entry name" value="CHUP1/IPGA1-like"/>
</dbReference>
<keyword evidence="1" id="KW-0175">Coiled coil</keyword>
<name>A0AAP0NR31_9MAGN</name>
<gene>
    <name evidence="3" type="ORF">Sjap_015115</name>
</gene>